<comment type="similarity">
    <text evidence="1">Belongs to the asp23 family.</text>
</comment>
<dbReference type="AlphaFoldDB" id="A0A7H2BDX1"/>
<accession>A0A7H2BDX1</accession>
<proteinExistence type="inferred from homology"/>
<dbReference type="Proteomes" id="UP000516404">
    <property type="component" value="Chromosome"/>
</dbReference>
<keyword evidence="3" id="KW-1185">Reference proteome</keyword>
<reference evidence="2 3" key="1">
    <citation type="submission" date="2020-09" db="EMBL/GenBank/DDBJ databases">
        <title>Investigation of environmental microbes.</title>
        <authorList>
            <person name="Ou Y."/>
            <person name="Kang Q."/>
        </authorList>
    </citation>
    <scope>NUCLEOTIDE SEQUENCE [LARGE SCALE GENOMIC DNA]</scope>
    <source>
        <strain evidence="2 3">KJZ-14</strain>
    </source>
</reference>
<evidence type="ECO:0000256" key="1">
    <source>
        <dbReference type="ARBA" id="ARBA00005721"/>
    </source>
</evidence>
<dbReference type="KEGG" id="rter:IDM49_00710"/>
<dbReference type="GeneID" id="96622742"/>
<dbReference type="RefSeq" id="WP_190724671.1">
    <property type="nucleotide sequence ID" value="NZ_CP061539.1"/>
</dbReference>
<dbReference type="EMBL" id="CP061539">
    <property type="protein sequence ID" value="QNV37867.1"/>
    <property type="molecule type" value="Genomic_DNA"/>
</dbReference>
<gene>
    <name evidence="2" type="ORF">IDM49_00710</name>
</gene>
<evidence type="ECO:0000313" key="3">
    <source>
        <dbReference type="Proteomes" id="UP000516404"/>
    </source>
</evidence>
<organism evidence="2 3">
    <name type="scientific">Rothia terrae</name>
    <dbReference type="NCBI Taxonomy" id="396015"/>
    <lineage>
        <taxon>Bacteria</taxon>
        <taxon>Bacillati</taxon>
        <taxon>Actinomycetota</taxon>
        <taxon>Actinomycetes</taxon>
        <taxon>Micrococcales</taxon>
        <taxon>Micrococcaceae</taxon>
        <taxon>Rothia</taxon>
    </lineage>
</organism>
<dbReference type="Pfam" id="PF03780">
    <property type="entry name" value="Asp23"/>
    <property type="match status" value="1"/>
</dbReference>
<evidence type="ECO:0000313" key="2">
    <source>
        <dbReference type="EMBL" id="QNV37867.1"/>
    </source>
</evidence>
<protein>
    <submittedName>
        <fullName evidence="2">Asp23/Gls24 family envelope stress response protein</fullName>
    </submittedName>
</protein>
<sequence>MNTHIPLETLSNWLEDEHSGNHSPQHLLTGLHIHHCPTCTQRLEALQRLERVTNDLVTEEVNKQASDSSWLDTMLSNLVLETKAGRSIPLTAHHELDTLTQTEGSVIAAIRRAGESLPGALVSRCRLDGDVEAPRAPINVEITASVREGSSVADITRELRERVRKELERISELNVEQINITVEDMHSFDIEQATKNLKDSPHAP</sequence>
<dbReference type="InterPro" id="IPR005531">
    <property type="entry name" value="Asp23"/>
</dbReference>
<name>A0A7H2BDX1_9MICC</name>